<dbReference type="Proteomes" id="UP000265520">
    <property type="component" value="Unassembled WGS sequence"/>
</dbReference>
<accession>A0A392TGT7</accession>
<reference evidence="1 2" key="1">
    <citation type="journal article" date="2018" name="Front. Plant Sci.">
        <title>Red Clover (Trifolium pratense) and Zigzag Clover (T. medium) - A Picture of Genomic Similarities and Differences.</title>
        <authorList>
            <person name="Dluhosova J."/>
            <person name="Istvanek J."/>
            <person name="Nedelnik J."/>
            <person name="Repkova J."/>
        </authorList>
    </citation>
    <scope>NUCLEOTIDE SEQUENCE [LARGE SCALE GENOMIC DNA]</scope>
    <source>
        <strain evidence="2">cv. 10/8</strain>
        <tissue evidence="1">Leaf</tissue>
    </source>
</reference>
<sequence>NWPLLQRSMLRSLLLRLEKVASVEATAEVKSS</sequence>
<comment type="caution">
    <text evidence="1">The sequence shown here is derived from an EMBL/GenBank/DDBJ whole genome shotgun (WGS) entry which is preliminary data.</text>
</comment>
<dbReference type="EMBL" id="LXQA010567443">
    <property type="protein sequence ID" value="MCI59637.1"/>
    <property type="molecule type" value="Genomic_DNA"/>
</dbReference>
<name>A0A392TGT7_9FABA</name>
<proteinExistence type="predicted"/>
<feature type="non-terminal residue" evidence="1">
    <location>
        <position position="1"/>
    </location>
</feature>
<evidence type="ECO:0000313" key="2">
    <source>
        <dbReference type="Proteomes" id="UP000265520"/>
    </source>
</evidence>
<keyword evidence="2" id="KW-1185">Reference proteome</keyword>
<dbReference type="AlphaFoldDB" id="A0A392TGT7"/>
<protein>
    <submittedName>
        <fullName evidence="1">Uncharacterized protein</fullName>
    </submittedName>
</protein>
<evidence type="ECO:0000313" key="1">
    <source>
        <dbReference type="EMBL" id="MCI59637.1"/>
    </source>
</evidence>
<organism evidence="1 2">
    <name type="scientific">Trifolium medium</name>
    <dbReference type="NCBI Taxonomy" id="97028"/>
    <lineage>
        <taxon>Eukaryota</taxon>
        <taxon>Viridiplantae</taxon>
        <taxon>Streptophyta</taxon>
        <taxon>Embryophyta</taxon>
        <taxon>Tracheophyta</taxon>
        <taxon>Spermatophyta</taxon>
        <taxon>Magnoliopsida</taxon>
        <taxon>eudicotyledons</taxon>
        <taxon>Gunneridae</taxon>
        <taxon>Pentapetalae</taxon>
        <taxon>rosids</taxon>
        <taxon>fabids</taxon>
        <taxon>Fabales</taxon>
        <taxon>Fabaceae</taxon>
        <taxon>Papilionoideae</taxon>
        <taxon>50 kb inversion clade</taxon>
        <taxon>NPAAA clade</taxon>
        <taxon>Hologalegina</taxon>
        <taxon>IRL clade</taxon>
        <taxon>Trifolieae</taxon>
        <taxon>Trifolium</taxon>
    </lineage>
</organism>